<evidence type="ECO:0000313" key="3">
    <source>
        <dbReference type="Proteomes" id="UP001396334"/>
    </source>
</evidence>
<keyword evidence="1" id="KW-0812">Transmembrane</keyword>
<sequence>MERISRGSTVTRSSFDWFLLDEAWILRFLVLFLYCLAGLRRLQDCHRRSLVEGSGSSHNIVFKLKKTKVDLKLWNPFSGENFDKQITVLKKRIEDIVDLGVVAGTCSCQEEIVFGQCKKDNDCAKMCAPGCKPSCLVGSGLCRCEGTNNARKTTTAAKIAYGQCKKDHDCAKCVHRVANLLVSLGVDFVVVSVRTMPQRP</sequence>
<reference evidence="2 3" key="1">
    <citation type="journal article" date="2024" name="G3 (Bethesda)">
        <title>Genome assembly of Hibiscus sabdariffa L. provides insights into metabolisms of medicinal natural products.</title>
        <authorList>
            <person name="Kim T."/>
        </authorList>
    </citation>
    <scope>NUCLEOTIDE SEQUENCE [LARGE SCALE GENOMIC DNA]</scope>
    <source>
        <strain evidence="2">TK-2024</strain>
        <tissue evidence="2">Old leaves</tissue>
    </source>
</reference>
<comment type="caution">
    <text evidence="2">The sequence shown here is derived from an EMBL/GenBank/DDBJ whole genome shotgun (WGS) entry which is preliminary data.</text>
</comment>
<evidence type="ECO:0000313" key="2">
    <source>
        <dbReference type="EMBL" id="KAK9000609.1"/>
    </source>
</evidence>
<protein>
    <submittedName>
        <fullName evidence="2">Uncharacterized protein</fullName>
    </submittedName>
</protein>
<keyword evidence="1" id="KW-1133">Transmembrane helix</keyword>
<evidence type="ECO:0000256" key="1">
    <source>
        <dbReference type="SAM" id="Phobius"/>
    </source>
</evidence>
<name>A0ABR2QJC5_9ROSI</name>
<proteinExistence type="predicted"/>
<gene>
    <name evidence="2" type="ORF">V6N11_081098</name>
</gene>
<dbReference type="Proteomes" id="UP001396334">
    <property type="component" value="Unassembled WGS sequence"/>
</dbReference>
<dbReference type="EMBL" id="JBBPBN010000037">
    <property type="protein sequence ID" value="KAK9000609.1"/>
    <property type="molecule type" value="Genomic_DNA"/>
</dbReference>
<feature type="transmembrane region" description="Helical" evidence="1">
    <location>
        <begin position="23"/>
        <end position="39"/>
    </location>
</feature>
<accession>A0ABR2QJC5</accession>
<organism evidence="2 3">
    <name type="scientific">Hibiscus sabdariffa</name>
    <name type="common">roselle</name>
    <dbReference type="NCBI Taxonomy" id="183260"/>
    <lineage>
        <taxon>Eukaryota</taxon>
        <taxon>Viridiplantae</taxon>
        <taxon>Streptophyta</taxon>
        <taxon>Embryophyta</taxon>
        <taxon>Tracheophyta</taxon>
        <taxon>Spermatophyta</taxon>
        <taxon>Magnoliopsida</taxon>
        <taxon>eudicotyledons</taxon>
        <taxon>Gunneridae</taxon>
        <taxon>Pentapetalae</taxon>
        <taxon>rosids</taxon>
        <taxon>malvids</taxon>
        <taxon>Malvales</taxon>
        <taxon>Malvaceae</taxon>
        <taxon>Malvoideae</taxon>
        <taxon>Hibiscus</taxon>
    </lineage>
</organism>
<keyword evidence="1" id="KW-0472">Membrane</keyword>
<keyword evidence="3" id="KW-1185">Reference proteome</keyword>